<feature type="transmembrane region" description="Helical" evidence="1">
    <location>
        <begin position="49"/>
        <end position="70"/>
    </location>
</feature>
<dbReference type="AlphaFoldDB" id="A0A8H6XZY9"/>
<organism evidence="2 3">
    <name type="scientific">Mycena sanguinolenta</name>
    <dbReference type="NCBI Taxonomy" id="230812"/>
    <lineage>
        <taxon>Eukaryota</taxon>
        <taxon>Fungi</taxon>
        <taxon>Dikarya</taxon>
        <taxon>Basidiomycota</taxon>
        <taxon>Agaricomycotina</taxon>
        <taxon>Agaricomycetes</taxon>
        <taxon>Agaricomycetidae</taxon>
        <taxon>Agaricales</taxon>
        <taxon>Marasmiineae</taxon>
        <taxon>Mycenaceae</taxon>
        <taxon>Mycena</taxon>
    </lineage>
</organism>
<keyword evidence="1" id="KW-1133">Transmembrane helix</keyword>
<evidence type="ECO:0000313" key="3">
    <source>
        <dbReference type="Proteomes" id="UP000623467"/>
    </source>
</evidence>
<accession>A0A8H6XZY9</accession>
<keyword evidence="1" id="KW-0812">Transmembrane</keyword>
<proteinExistence type="predicted"/>
<keyword evidence="1" id="KW-0472">Membrane</keyword>
<dbReference type="Proteomes" id="UP000623467">
    <property type="component" value="Unassembled WGS sequence"/>
</dbReference>
<dbReference type="EMBL" id="JACAZH010000016">
    <property type="protein sequence ID" value="KAF7349444.1"/>
    <property type="molecule type" value="Genomic_DNA"/>
</dbReference>
<dbReference type="OrthoDB" id="3349377at2759"/>
<protein>
    <submittedName>
        <fullName evidence="2">Uncharacterized protein</fullName>
    </submittedName>
</protein>
<evidence type="ECO:0000313" key="2">
    <source>
        <dbReference type="EMBL" id="KAF7349444.1"/>
    </source>
</evidence>
<gene>
    <name evidence="2" type="ORF">MSAN_01734400</name>
</gene>
<sequence length="216" mass="23743">MYVTFAGVYVLLKLGTGYSWLRLEVALECLFHGLSKLRIYALYDSSPRIAAFVVGAFLLQVLAVIGLFGLGSADNTAFADCSVVAEAVGNLVRCNVTSVPKWLWVFWVPVTSFEFLLCVLVIYKGYRRIGSNDLQDILVRDSVMYYLAIQCVYLFNLISWVKDAKASLEVLTALAVALPAIFSGRMMINVRRALAPTDVLGSPSQISLGEISLPTL</sequence>
<name>A0A8H6XZY9_9AGAR</name>
<feature type="transmembrane region" description="Helical" evidence="1">
    <location>
        <begin position="166"/>
        <end position="184"/>
    </location>
</feature>
<feature type="transmembrane region" description="Helical" evidence="1">
    <location>
        <begin position="143"/>
        <end position="160"/>
    </location>
</feature>
<feature type="transmembrane region" description="Helical" evidence="1">
    <location>
        <begin position="102"/>
        <end position="123"/>
    </location>
</feature>
<reference evidence="2" key="1">
    <citation type="submission" date="2020-05" db="EMBL/GenBank/DDBJ databases">
        <title>Mycena genomes resolve the evolution of fungal bioluminescence.</title>
        <authorList>
            <person name="Tsai I.J."/>
        </authorList>
    </citation>
    <scope>NUCLEOTIDE SEQUENCE</scope>
    <source>
        <strain evidence="2">160909Yilan</strain>
    </source>
</reference>
<comment type="caution">
    <text evidence="2">The sequence shown here is derived from an EMBL/GenBank/DDBJ whole genome shotgun (WGS) entry which is preliminary data.</text>
</comment>
<evidence type="ECO:0000256" key="1">
    <source>
        <dbReference type="SAM" id="Phobius"/>
    </source>
</evidence>
<keyword evidence="3" id="KW-1185">Reference proteome</keyword>